<protein>
    <submittedName>
        <fullName evidence="6">Putative HTH-type transcriptional regulator</fullName>
    </submittedName>
</protein>
<evidence type="ECO:0000313" key="7">
    <source>
        <dbReference type="Proteomes" id="UP000030907"/>
    </source>
</evidence>
<dbReference type="Gene3D" id="3.40.190.290">
    <property type="match status" value="1"/>
</dbReference>
<evidence type="ECO:0000259" key="5">
    <source>
        <dbReference type="PROSITE" id="PS50931"/>
    </source>
</evidence>
<dbReference type="KEGG" id="sphk:SKP52_15860"/>
<evidence type="ECO:0000256" key="1">
    <source>
        <dbReference type="ARBA" id="ARBA00009437"/>
    </source>
</evidence>
<dbReference type="GO" id="GO:0003700">
    <property type="term" value="F:DNA-binding transcription factor activity"/>
    <property type="evidence" value="ECO:0007669"/>
    <property type="project" value="InterPro"/>
</dbReference>
<dbReference type="PANTHER" id="PTHR30419">
    <property type="entry name" value="HTH-TYPE TRANSCRIPTIONAL REGULATOR YBHD"/>
    <property type="match status" value="1"/>
</dbReference>
<organism evidence="6 7">
    <name type="scientific">Sphingopyxis fribergensis</name>
    <dbReference type="NCBI Taxonomy" id="1515612"/>
    <lineage>
        <taxon>Bacteria</taxon>
        <taxon>Pseudomonadati</taxon>
        <taxon>Pseudomonadota</taxon>
        <taxon>Alphaproteobacteria</taxon>
        <taxon>Sphingomonadales</taxon>
        <taxon>Sphingomonadaceae</taxon>
        <taxon>Sphingopyxis</taxon>
    </lineage>
</organism>
<feature type="domain" description="HTH lysR-type" evidence="5">
    <location>
        <begin position="5"/>
        <end position="62"/>
    </location>
</feature>
<keyword evidence="7" id="KW-1185">Reference proteome</keyword>
<dbReference type="GO" id="GO:0005829">
    <property type="term" value="C:cytosol"/>
    <property type="evidence" value="ECO:0007669"/>
    <property type="project" value="TreeGrafter"/>
</dbReference>
<dbReference type="PANTHER" id="PTHR30419:SF8">
    <property type="entry name" value="NITROGEN ASSIMILATION TRANSCRIPTIONAL ACTIVATOR-RELATED"/>
    <property type="match status" value="1"/>
</dbReference>
<keyword evidence="2" id="KW-0805">Transcription regulation</keyword>
<dbReference type="InterPro" id="IPR050950">
    <property type="entry name" value="HTH-type_LysR_regulators"/>
</dbReference>
<dbReference type="AlphaFoldDB" id="A0A0A7PJ90"/>
<dbReference type="SUPFAM" id="SSF53850">
    <property type="entry name" value="Periplasmic binding protein-like II"/>
    <property type="match status" value="1"/>
</dbReference>
<reference evidence="6 7" key="1">
    <citation type="journal article" date="2015" name="Int. J. Syst. Evol. Microbiol.">
        <title>Description of Sphingopyxis fribergensis sp. nov. - a soil bacterium with the ability to degrade styrene and phenylacetic acid.</title>
        <authorList>
            <person name="Oelschlagel M."/>
            <person name="Ruckert C."/>
            <person name="Kalinowski J."/>
            <person name="Schmidt G."/>
            <person name="Schlomann M."/>
            <person name="Tischler D."/>
        </authorList>
    </citation>
    <scope>NUCLEOTIDE SEQUENCE [LARGE SCALE GENOMIC DNA]</scope>
    <source>
        <strain evidence="6 7">Kp5.2</strain>
    </source>
</reference>
<evidence type="ECO:0000313" key="6">
    <source>
        <dbReference type="EMBL" id="AJA10049.1"/>
    </source>
</evidence>
<sequence>MRQRLTLPQLEAFLKLEATTSFRDAALELGVSQPAFSRTIQQIETRIGVRLFDRDTRHVRLTPAGERLRPIAVQLLNDYEASFSDFEAYVDGRSGRVRIATLPSVAATLLPGAVRRFCQTHPGVTVDIWEDVGIPVHRAVEEGDADIGIAPPPSKTHSLDFLAIYQDRLVLACRGDDELASSARHDWTVFRDRPFIALSTDTGLRSLIDRAFGAADIQVDPLFNCKHPSTAAALVAASFGISVLTRLTVEQVSDPNLTWRPLDTPEASRPIGLVTCHSRSLMTPARDFMRELQTEARTWDRGSASGRSI</sequence>
<comment type="similarity">
    <text evidence="1">Belongs to the LysR transcriptional regulatory family.</text>
</comment>
<dbReference type="Gene3D" id="1.10.10.10">
    <property type="entry name" value="Winged helix-like DNA-binding domain superfamily/Winged helix DNA-binding domain"/>
    <property type="match status" value="1"/>
</dbReference>
<proteinExistence type="inferred from homology"/>
<dbReference type="Proteomes" id="UP000030907">
    <property type="component" value="Chromosome"/>
</dbReference>
<dbReference type="GO" id="GO:0003677">
    <property type="term" value="F:DNA binding"/>
    <property type="evidence" value="ECO:0007669"/>
    <property type="project" value="UniProtKB-KW"/>
</dbReference>
<name>A0A0A7PJ90_9SPHN</name>
<dbReference type="HOGENOM" id="CLU_039613_6_0_5"/>
<evidence type="ECO:0000256" key="4">
    <source>
        <dbReference type="ARBA" id="ARBA00023163"/>
    </source>
</evidence>
<dbReference type="InterPro" id="IPR005119">
    <property type="entry name" value="LysR_subst-bd"/>
</dbReference>
<dbReference type="FunFam" id="1.10.10.10:FF:000001">
    <property type="entry name" value="LysR family transcriptional regulator"/>
    <property type="match status" value="1"/>
</dbReference>
<dbReference type="CDD" id="cd08440">
    <property type="entry name" value="PBP2_LTTR_like_4"/>
    <property type="match status" value="1"/>
</dbReference>
<dbReference type="EMBL" id="CP009122">
    <property type="protein sequence ID" value="AJA10049.1"/>
    <property type="molecule type" value="Genomic_DNA"/>
</dbReference>
<dbReference type="PROSITE" id="PS50931">
    <property type="entry name" value="HTH_LYSR"/>
    <property type="match status" value="1"/>
</dbReference>
<gene>
    <name evidence="6" type="ORF">SKP52_15860</name>
</gene>
<dbReference type="InterPro" id="IPR036390">
    <property type="entry name" value="WH_DNA-bd_sf"/>
</dbReference>
<dbReference type="SUPFAM" id="SSF46785">
    <property type="entry name" value="Winged helix' DNA-binding domain"/>
    <property type="match status" value="1"/>
</dbReference>
<dbReference type="InterPro" id="IPR000847">
    <property type="entry name" value="LysR_HTH_N"/>
</dbReference>
<accession>A0A0A7PJ90</accession>
<dbReference type="STRING" id="1515612.SKP52_15860"/>
<dbReference type="PRINTS" id="PR00039">
    <property type="entry name" value="HTHLYSR"/>
</dbReference>
<evidence type="ECO:0000256" key="3">
    <source>
        <dbReference type="ARBA" id="ARBA00023125"/>
    </source>
</evidence>
<keyword evidence="3" id="KW-0238">DNA-binding</keyword>
<dbReference type="InterPro" id="IPR036388">
    <property type="entry name" value="WH-like_DNA-bd_sf"/>
</dbReference>
<keyword evidence="4" id="KW-0804">Transcription</keyword>
<dbReference type="Pfam" id="PF03466">
    <property type="entry name" value="LysR_substrate"/>
    <property type="match status" value="1"/>
</dbReference>
<dbReference type="Pfam" id="PF00126">
    <property type="entry name" value="HTH_1"/>
    <property type="match status" value="1"/>
</dbReference>
<evidence type="ECO:0000256" key="2">
    <source>
        <dbReference type="ARBA" id="ARBA00023015"/>
    </source>
</evidence>